<evidence type="ECO:0000313" key="1">
    <source>
        <dbReference type="EMBL" id="KKN79655.1"/>
    </source>
</evidence>
<dbReference type="EMBL" id="LAZR01000244">
    <property type="protein sequence ID" value="KKN79655.1"/>
    <property type="molecule type" value="Genomic_DNA"/>
</dbReference>
<evidence type="ECO:0008006" key="2">
    <source>
        <dbReference type="Google" id="ProtNLM"/>
    </source>
</evidence>
<gene>
    <name evidence="1" type="ORF">LCGC14_0338590</name>
</gene>
<accession>A0A0F9TEL5</accession>
<proteinExistence type="predicted"/>
<dbReference type="AlphaFoldDB" id="A0A0F9TEL5"/>
<name>A0A0F9TEL5_9ZZZZ</name>
<organism evidence="1">
    <name type="scientific">marine sediment metagenome</name>
    <dbReference type="NCBI Taxonomy" id="412755"/>
    <lineage>
        <taxon>unclassified sequences</taxon>
        <taxon>metagenomes</taxon>
        <taxon>ecological metagenomes</taxon>
    </lineage>
</organism>
<comment type="caution">
    <text evidence="1">The sequence shown here is derived from an EMBL/GenBank/DDBJ whole genome shotgun (WGS) entry which is preliminary data.</text>
</comment>
<reference evidence="1" key="1">
    <citation type="journal article" date="2015" name="Nature">
        <title>Complex archaea that bridge the gap between prokaryotes and eukaryotes.</title>
        <authorList>
            <person name="Spang A."/>
            <person name="Saw J.H."/>
            <person name="Jorgensen S.L."/>
            <person name="Zaremba-Niedzwiedzka K."/>
            <person name="Martijn J."/>
            <person name="Lind A.E."/>
            <person name="van Eijk R."/>
            <person name="Schleper C."/>
            <person name="Guy L."/>
            <person name="Ettema T.J."/>
        </authorList>
    </citation>
    <scope>NUCLEOTIDE SEQUENCE</scope>
</reference>
<sequence length="75" mass="8540">MHGDSVSGITMTKAIRYPENHSKFVKRPVRAYEEKIRTCLGITWHGEYCDAKFLSWGPQNRFCGKCGTKQRGAGF</sequence>
<protein>
    <recommendedName>
        <fullName evidence="2">Transposase zinc-binding domain-containing protein</fullName>
    </recommendedName>
</protein>